<feature type="compositionally biased region" description="Low complexity" evidence="1">
    <location>
        <begin position="18"/>
        <end position="31"/>
    </location>
</feature>
<organism evidence="2 3">
    <name type="scientific">Mycena rosella</name>
    <name type="common">Pink bonnet</name>
    <name type="synonym">Agaricus rosellus</name>
    <dbReference type="NCBI Taxonomy" id="1033263"/>
    <lineage>
        <taxon>Eukaryota</taxon>
        <taxon>Fungi</taxon>
        <taxon>Dikarya</taxon>
        <taxon>Basidiomycota</taxon>
        <taxon>Agaricomycotina</taxon>
        <taxon>Agaricomycetes</taxon>
        <taxon>Agaricomycetidae</taxon>
        <taxon>Agaricales</taxon>
        <taxon>Marasmiineae</taxon>
        <taxon>Mycenaceae</taxon>
        <taxon>Mycena</taxon>
    </lineage>
</organism>
<protein>
    <submittedName>
        <fullName evidence="2">Uncharacterized protein</fullName>
    </submittedName>
</protein>
<keyword evidence="3" id="KW-1185">Reference proteome</keyword>
<accession>A0AAD7CS67</accession>
<name>A0AAD7CS67_MYCRO</name>
<dbReference type="EMBL" id="JARKIE010000260">
    <property type="protein sequence ID" value="KAJ7660496.1"/>
    <property type="molecule type" value="Genomic_DNA"/>
</dbReference>
<dbReference type="Proteomes" id="UP001221757">
    <property type="component" value="Unassembled WGS sequence"/>
</dbReference>
<sequence>MTAMEEAATKVHNRPRPTTTTATVSHATSLTFAPAPARNQQHPAPPKKIVNNPLSPHHPARLIVQVLPEGVKPDDRPDPTKLVKDINARLAANADSKHLIVVSTKWNAHGNCIILTHLDQTGAGLAKYLRLFVDLIAPGHDTIVR</sequence>
<evidence type="ECO:0000313" key="3">
    <source>
        <dbReference type="Proteomes" id="UP001221757"/>
    </source>
</evidence>
<feature type="region of interest" description="Disordered" evidence="1">
    <location>
        <begin position="1"/>
        <end position="55"/>
    </location>
</feature>
<comment type="caution">
    <text evidence="2">The sequence shown here is derived from an EMBL/GenBank/DDBJ whole genome shotgun (WGS) entry which is preliminary data.</text>
</comment>
<gene>
    <name evidence="2" type="ORF">B0H17DRAFT_1212563</name>
</gene>
<evidence type="ECO:0000313" key="2">
    <source>
        <dbReference type="EMBL" id="KAJ7660496.1"/>
    </source>
</evidence>
<reference evidence="2" key="1">
    <citation type="submission" date="2023-03" db="EMBL/GenBank/DDBJ databases">
        <title>Massive genome expansion in bonnet fungi (Mycena s.s.) driven by repeated elements and novel gene families across ecological guilds.</title>
        <authorList>
            <consortium name="Lawrence Berkeley National Laboratory"/>
            <person name="Harder C.B."/>
            <person name="Miyauchi S."/>
            <person name="Viragh M."/>
            <person name="Kuo A."/>
            <person name="Thoen E."/>
            <person name="Andreopoulos B."/>
            <person name="Lu D."/>
            <person name="Skrede I."/>
            <person name="Drula E."/>
            <person name="Henrissat B."/>
            <person name="Morin E."/>
            <person name="Kohler A."/>
            <person name="Barry K."/>
            <person name="LaButti K."/>
            <person name="Morin E."/>
            <person name="Salamov A."/>
            <person name="Lipzen A."/>
            <person name="Mereny Z."/>
            <person name="Hegedus B."/>
            <person name="Baldrian P."/>
            <person name="Stursova M."/>
            <person name="Weitz H."/>
            <person name="Taylor A."/>
            <person name="Grigoriev I.V."/>
            <person name="Nagy L.G."/>
            <person name="Martin F."/>
            <person name="Kauserud H."/>
        </authorList>
    </citation>
    <scope>NUCLEOTIDE SEQUENCE</scope>
    <source>
        <strain evidence="2">CBHHK067</strain>
    </source>
</reference>
<proteinExistence type="predicted"/>
<dbReference type="AlphaFoldDB" id="A0AAD7CS67"/>
<evidence type="ECO:0000256" key="1">
    <source>
        <dbReference type="SAM" id="MobiDB-lite"/>
    </source>
</evidence>